<sequence>MIRKATVADAEAIATIHVRTWQTAYAEIFPAEFLANLSVERRVAAWREQLANHPGLTFIAEESGLVTGWVSGGLSIDADALGASEVQAIYVLPEYWDKGVGAQLMQAIEQALPPSHTTTLWVLRDNQRALRFYEKLGYKADGAEEELERGGVKRWKIRLRKDATDSTIA</sequence>
<dbReference type="SUPFAM" id="SSF55729">
    <property type="entry name" value="Acyl-CoA N-acyltransferases (Nat)"/>
    <property type="match status" value="1"/>
</dbReference>
<dbReference type="PROSITE" id="PS51186">
    <property type="entry name" value="GNAT"/>
    <property type="match status" value="1"/>
</dbReference>
<gene>
    <name evidence="4" type="ORF">ACFQPC_16790</name>
</gene>
<dbReference type="EC" id="2.3.-.-" evidence="4"/>
<dbReference type="Gene3D" id="3.40.630.30">
    <property type="match status" value="1"/>
</dbReference>
<name>A0ABW2IFI8_9BURK</name>
<organism evidence="4 5">
    <name type="scientific">Herminiimonas glaciei</name>
    <dbReference type="NCBI Taxonomy" id="523788"/>
    <lineage>
        <taxon>Bacteria</taxon>
        <taxon>Pseudomonadati</taxon>
        <taxon>Pseudomonadota</taxon>
        <taxon>Betaproteobacteria</taxon>
        <taxon>Burkholderiales</taxon>
        <taxon>Oxalobacteraceae</taxon>
        <taxon>Herminiimonas</taxon>
    </lineage>
</organism>
<evidence type="ECO:0000256" key="1">
    <source>
        <dbReference type="ARBA" id="ARBA00022679"/>
    </source>
</evidence>
<reference evidence="5" key="1">
    <citation type="journal article" date="2019" name="Int. J. Syst. Evol. Microbiol.">
        <title>The Global Catalogue of Microorganisms (GCM) 10K type strain sequencing project: providing services to taxonomists for standard genome sequencing and annotation.</title>
        <authorList>
            <consortium name="The Broad Institute Genomics Platform"/>
            <consortium name="The Broad Institute Genome Sequencing Center for Infectious Disease"/>
            <person name="Wu L."/>
            <person name="Ma J."/>
        </authorList>
    </citation>
    <scope>NUCLEOTIDE SEQUENCE [LARGE SCALE GENOMIC DNA]</scope>
    <source>
        <strain evidence="5">KACC 12508</strain>
    </source>
</reference>
<protein>
    <submittedName>
        <fullName evidence="4">GNAT family N-acetyltransferase</fullName>
        <ecNumber evidence="4">2.3.-.-</ecNumber>
    </submittedName>
</protein>
<dbReference type="GO" id="GO:0016746">
    <property type="term" value="F:acyltransferase activity"/>
    <property type="evidence" value="ECO:0007669"/>
    <property type="project" value="UniProtKB-KW"/>
</dbReference>
<dbReference type="PANTHER" id="PTHR43877">
    <property type="entry name" value="AMINOALKYLPHOSPHONATE N-ACETYLTRANSFERASE-RELATED-RELATED"/>
    <property type="match status" value="1"/>
</dbReference>
<feature type="domain" description="N-acetyltransferase" evidence="3">
    <location>
        <begin position="1"/>
        <end position="164"/>
    </location>
</feature>
<keyword evidence="1 4" id="KW-0808">Transferase</keyword>
<dbReference type="InterPro" id="IPR050832">
    <property type="entry name" value="Bact_Acetyltransf"/>
</dbReference>
<keyword evidence="2 4" id="KW-0012">Acyltransferase</keyword>
<dbReference type="EMBL" id="JBHTBU010000003">
    <property type="protein sequence ID" value="MFC7289707.1"/>
    <property type="molecule type" value="Genomic_DNA"/>
</dbReference>
<evidence type="ECO:0000259" key="3">
    <source>
        <dbReference type="PROSITE" id="PS51186"/>
    </source>
</evidence>
<accession>A0ABW2IFI8</accession>
<dbReference type="RefSeq" id="WP_382272999.1">
    <property type="nucleotide sequence ID" value="NZ_JBHTBU010000003.1"/>
</dbReference>
<evidence type="ECO:0000313" key="4">
    <source>
        <dbReference type="EMBL" id="MFC7289707.1"/>
    </source>
</evidence>
<evidence type="ECO:0000256" key="2">
    <source>
        <dbReference type="ARBA" id="ARBA00023315"/>
    </source>
</evidence>
<dbReference type="InterPro" id="IPR016181">
    <property type="entry name" value="Acyl_CoA_acyltransferase"/>
</dbReference>
<evidence type="ECO:0000313" key="5">
    <source>
        <dbReference type="Proteomes" id="UP001596542"/>
    </source>
</evidence>
<dbReference type="CDD" id="cd04301">
    <property type="entry name" value="NAT_SF"/>
    <property type="match status" value="1"/>
</dbReference>
<keyword evidence="5" id="KW-1185">Reference proteome</keyword>
<dbReference type="Pfam" id="PF00583">
    <property type="entry name" value="Acetyltransf_1"/>
    <property type="match status" value="1"/>
</dbReference>
<dbReference type="Proteomes" id="UP001596542">
    <property type="component" value="Unassembled WGS sequence"/>
</dbReference>
<dbReference type="InterPro" id="IPR000182">
    <property type="entry name" value="GNAT_dom"/>
</dbReference>
<comment type="caution">
    <text evidence="4">The sequence shown here is derived from an EMBL/GenBank/DDBJ whole genome shotgun (WGS) entry which is preliminary data.</text>
</comment>
<proteinExistence type="predicted"/>
<dbReference type="PANTHER" id="PTHR43877:SF1">
    <property type="entry name" value="ACETYLTRANSFERASE"/>
    <property type="match status" value="1"/>
</dbReference>